<evidence type="ECO:0000313" key="5">
    <source>
        <dbReference type="Proteomes" id="UP000470246"/>
    </source>
</evidence>
<gene>
    <name evidence="4" type="ORF">GCU56_08305</name>
</gene>
<dbReference type="PROSITE" id="PS50043">
    <property type="entry name" value="HTH_LUXR_2"/>
    <property type="match status" value="1"/>
</dbReference>
<organism evidence="4 5">
    <name type="scientific">Geodermatophilus sabuli</name>
    <dbReference type="NCBI Taxonomy" id="1564158"/>
    <lineage>
        <taxon>Bacteria</taxon>
        <taxon>Bacillati</taxon>
        <taxon>Actinomycetota</taxon>
        <taxon>Actinomycetes</taxon>
        <taxon>Geodermatophilales</taxon>
        <taxon>Geodermatophilaceae</taxon>
        <taxon>Geodermatophilus</taxon>
    </lineage>
</organism>
<dbReference type="InterPro" id="IPR000792">
    <property type="entry name" value="Tscrpt_reg_LuxR_C"/>
</dbReference>
<feature type="domain" description="HTH luxR-type" evidence="3">
    <location>
        <begin position="836"/>
        <end position="898"/>
    </location>
</feature>
<keyword evidence="5" id="KW-1185">Reference proteome</keyword>
<dbReference type="GO" id="GO:0004016">
    <property type="term" value="F:adenylate cyclase activity"/>
    <property type="evidence" value="ECO:0007669"/>
    <property type="project" value="TreeGrafter"/>
</dbReference>
<keyword evidence="2" id="KW-0067">ATP-binding</keyword>
<dbReference type="InterPro" id="IPR016032">
    <property type="entry name" value="Sig_transdc_resp-reg_C-effctor"/>
</dbReference>
<keyword evidence="1" id="KW-0547">Nucleotide-binding</keyword>
<evidence type="ECO:0000256" key="1">
    <source>
        <dbReference type="ARBA" id="ARBA00022741"/>
    </source>
</evidence>
<dbReference type="CDD" id="cd06170">
    <property type="entry name" value="LuxR_C_like"/>
    <property type="match status" value="1"/>
</dbReference>
<dbReference type="InterPro" id="IPR041664">
    <property type="entry name" value="AAA_16"/>
</dbReference>
<dbReference type="Gene3D" id="1.10.10.10">
    <property type="entry name" value="Winged helix-like DNA-binding domain superfamily/Winged helix DNA-binding domain"/>
    <property type="match status" value="1"/>
</dbReference>
<dbReference type="PANTHER" id="PTHR16305">
    <property type="entry name" value="TESTICULAR SOLUBLE ADENYLYL CYCLASE"/>
    <property type="match status" value="1"/>
</dbReference>
<dbReference type="PRINTS" id="PR00038">
    <property type="entry name" value="HTHLUXR"/>
</dbReference>
<evidence type="ECO:0000256" key="2">
    <source>
        <dbReference type="ARBA" id="ARBA00022840"/>
    </source>
</evidence>
<dbReference type="Pfam" id="PF00196">
    <property type="entry name" value="GerE"/>
    <property type="match status" value="1"/>
</dbReference>
<dbReference type="GO" id="GO:0006355">
    <property type="term" value="P:regulation of DNA-templated transcription"/>
    <property type="evidence" value="ECO:0007669"/>
    <property type="project" value="InterPro"/>
</dbReference>
<comment type="caution">
    <text evidence="4">The sequence shown here is derived from an EMBL/GenBank/DDBJ whole genome shotgun (WGS) entry which is preliminary data.</text>
</comment>
<protein>
    <submittedName>
        <fullName evidence="4">AAA family ATPase</fullName>
    </submittedName>
</protein>
<reference evidence="4 5" key="1">
    <citation type="submission" date="2020-02" db="EMBL/GenBank/DDBJ databases">
        <title>Geodermatophilus sabuli CPCC 205279 I12A-02694.</title>
        <authorList>
            <person name="Jiang Z."/>
        </authorList>
    </citation>
    <scope>NUCLEOTIDE SEQUENCE [LARGE SCALE GENOMIC DNA]</scope>
    <source>
        <strain evidence="4 5">I12A-02694</strain>
    </source>
</reference>
<sequence length="903" mass="93557">MLGREPELAVLDALLAAAATGSGATLLVRGDAGIGKSALLEEAGVRASAAGFRVLRTAGVPSEAHLPFAALHHLLAPVLARLPADAHPEVRAALGTGEPGPPMFRTALGTLDLLADLAQVAPVLLLVEDAPWLDRSTSEVLAFVGRRVAGEPIALLAGGRHDVGATPLCTAGLDQLSLAPLEDADARALLDSRAPGLAGDLRERLLGEAAGNPLALVELPLGPGLGARHAVPSAWLPLTARLEQAFASRVPGLPAATRALLLVAALDDGDRLAEVLAAGTALLGHPATLADLEPAAGAGLLRVDDDARVRFRHPLVRSAVRQGARLAARHAAHSALADVLAGAPHRQVWHRAAACVGPDEDIAAALVTAAGRAHARGDVPAAEAALERAAQLTPDPATRGERLLGAARLAADAGRSARVAELLRDAEPLDLRPADRLQLLWLREILVEASWSGADNLSAFVDLADRMQAAGDPDRALDSLLLVALRSHWSNPPQAVRDRLVGSARRATASPRDPRLLAALALADPVGCGDAVLDALAAGSRDPTGDADTLRLLGAAASAVGALDTAVRLHEQAETLLRAQGRLGLLAQELVHRAWGGALLGVATTAAPAADEGTRLAEETGQPRWAAVARLASGAVAAIRGDAALAEHLAARAERVLLPSAATPMLSLVALVRGRAALSAGRHAEAYEQLHTIADPASPTAHPFVRWWVVDDLVDAAVHSGRASEVGPLLEELGGLAATVGSPLLRASLTCARALARDDGDGFAEALAVDLSAWPFHRARLLLAHGAWLRRQRRAVDSRVPLQAARDAFEALGLPPWADRARAELRASGAAGGRRRPDAADQLTPQELQIAQLAATGLTNREIGERLYLSHRTVGAHLYRIFPKLGVSSRAALPAQLGATPSP</sequence>
<dbReference type="InterPro" id="IPR036388">
    <property type="entry name" value="WH-like_DNA-bd_sf"/>
</dbReference>
<dbReference type="Proteomes" id="UP000470246">
    <property type="component" value="Unassembled WGS sequence"/>
</dbReference>
<evidence type="ECO:0000259" key="3">
    <source>
        <dbReference type="PROSITE" id="PS50043"/>
    </source>
</evidence>
<evidence type="ECO:0000313" key="4">
    <source>
        <dbReference type="EMBL" id="NEK57872.1"/>
    </source>
</evidence>
<dbReference type="GO" id="GO:0005524">
    <property type="term" value="F:ATP binding"/>
    <property type="evidence" value="ECO:0007669"/>
    <property type="project" value="UniProtKB-KW"/>
</dbReference>
<dbReference type="EMBL" id="JAAGWF010000008">
    <property type="protein sequence ID" value="NEK57872.1"/>
    <property type="molecule type" value="Genomic_DNA"/>
</dbReference>
<dbReference type="SMART" id="SM00421">
    <property type="entry name" value="HTH_LUXR"/>
    <property type="match status" value="1"/>
</dbReference>
<accession>A0A7K3VZ49</accession>
<dbReference type="AlphaFoldDB" id="A0A7K3VZ49"/>
<dbReference type="PANTHER" id="PTHR16305:SF35">
    <property type="entry name" value="TRANSCRIPTIONAL ACTIVATOR DOMAIN"/>
    <property type="match status" value="1"/>
</dbReference>
<dbReference type="SUPFAM" id="SSF46894">
    <property type="entry name" value="C-terminal effector domain of the bipartite response regulators"/>
    <property type="match status" value="1"/>
</dbReference>
<dbReference type="GO" id="GO:0003677">
    <property type="term" value="F:DNA binding"/>
    <property type="evidence" value="ECO:0007669"/>
    <property type="project" value="InterPro"/>
</dbReference>
<dbReference type="Pfam" id="PF13191">
    <property type="entry name" value="AAA_16"/>
    <property type="match status" value="1"/>
</dbReference>
<name>A0A7K3VZ49_9ACTN</name>
<dbReference type="GO" id="GO:0005737">
    <property type="term" value="C:cytoplasm"/>
    <property type="evidence" value="ECO:0007669"/>
    <property type="project" value="TreeGrafter"/>
</dbReference>
<dbReference type="PROSITE" id="PS00622">
    <property type="entry name" value="HTH_LUXR_1"/>
    <property type="match status" value="1"/>
</dbReference>
<proteinExistence type="predicted"/>